<dbReference type="InterPro" id="IPR037104">
    <property type="entry name" value="Annexin_sf"/>
</dbReference>
<dbReference type="EMBL" id="CATOUU010000969">
    <property type="protein sequence ID" value="CAI9963689.1"/>
    <property type="molecule type" value="Genomic_DNA"/>
</dbReference>
<proteinExistence type="inferred from homology"/>
<evidence type="ECO:0000313" key="6">
    <source>
        <dbReference type="Proteomes" id="UP001642409"/>
    </source>
</evidence>
<dbReference type="GO" id="GO:0005544">
    <property type="term" value="F:calcium-dependent phospholipid binding"/>
    <property type="evidence" value="ECO:0007669"/>
    <property type="project" value="InterPro"/>
</dbReference>
<dbReference type="Proteomes" id="UP001642409">
    <property type="component" value="Unassembled WGS sequence"/>
</dbReference>
<reference evidence="5 6" key="2">
    <citation type="submission" date="2024-07" db="EMBL/GenBank/DDBJ databases">
        <authorList>
            <person name="Akdeniz Z."/>
        </authorList>
    </citation>
    <scope>NUCLEOTIDE SEQUENCE [LARGE SCALE GENOMIC DNA]</scope>
</reference>
<dbReference type="GO" id="GO:0005886">
    <property type="term" value="C:plasma membrane"/>
    <property type="evidence" value="ECO:0007669"/>
    <property type="project" value="TreeGrafter"/>
</dbReference>
<evidence type="ECO:0000313" key="4">
    <source>
        <dbReference type="EMBL" id="CAI9963689.1"/>
    </source>
</evidence>
<dbReference type="AlphaFoldDB" id="A0AA86QPY6"/>
<dbReference type="InterPro" id="IPR018502">
    <property type="entry name" value="Annexin_repeat"/>
</dbReference>
<comment type="caution">
    <text evidence="4">The sequence shown here is derived from an EMBL/GenBank/DDBJ whole genome shotgun (WGS) entry which is preliminary data.</text>
</comment>
<organism evidence="4">
    <name type="scientific">Hexamita inflata</name>
    <dbReference type="NCBI Taxonomy" id="28002"/>
    <lineage>
        <taxon>Eukaryota</taxon>
        <taxon>Metamonada</taxon>
        <taxon>Diplomonadida</taxon>
        <taxon>Hexamitidae</taxon>
        <taxon>Hexamitinae</taxon>
        <taxon>Hexamita</taxon>
    </lineage>
</organism>
<sequence>MRGMQYPMVQSHPTDFMADAMSLRKALKGLGTDEQTIFDIAASHNWQERFVINRHFAAVTGFKLSSKIAADFAGNAGILMSWSFSHRYRHWLECVGSPLTPKTMITAVILMSDYDLPQINETLQQLGRPDFFTSYSNSFGESDYERLLTGWVNSFQRLTWDPVKAADELFEAAKGAGTNEDVFIRYLCNSTHESFAQICEAYQAKYKKTLRQTIIKEFSKFSEYAYLLAHDYMLNSMNALAYAINYSMKGAGTDDYTLMMLTVLFSDFFKGQAIVQAYLPFGDLKKDIKGDTKGKYQDALLKMWGLM</sequence>
<dbReference type="SMART" id="SM00335">
    <property type="entry name" value="ANX"/>
    <property type="match status" value="2"/>
</dbReference>
<dbReference type="InterPro" id="IPR001464">
    <property type="entry name" value="Annexin"/>
</dbReference>
<keyword evidence="3" id="KW-0041">Annexin</keyword>
<reference evidence="4" key="1">
    <citation type="submission" date="2023-06" db="EMBL/GenBank/DDBJ databases">
        <authorList>
            <person name="Kurt Z."/>
        </authorList>
    </citation>
    <scope>NUCLEOTIDE SEQUENCE</scope>
</reference>
<dbReference type="PRINTS" id="PR00196">
    <property type="entry name" value="ANNEXIN"/>
</dbReference>
<protein>
    <submittedName>
        <fullName evidence="4">Annexin</fullName>
    </submittedName>
</protein>
<evidence type="ECO:0000313" key="5">
    <source>
        <dbReference type="EMBL" id="CAL6020458.1"/>
    </source>
</evidence>
<dbReference type="GO" id="GO:0005737">
    <property type="term" value="C:cytoplasm"/>
    <property type="evidence" value="ECO:0007669"/>
    <property type="project" value="TreeGrafter"/>
</dbReference>
<dbReference type="Gene3D" id="1.10.220.10">
    <property type="entry name" value="Annexin"/>
    <property type="match status" value="3"/>
</dbReference>
<dbReference type="PANTHER" id="PTHR10502">
    <property type="entry name" value="ANNEXIN"/>
    <property type="match status" value="1"/>
</dbReference>
<evidence type="ECO:0000256" key="2">
    <source>
        <dbReference type="ARBA" id="ARBA00022737"/>
    </source>
</evidence>
<dbReference type="PANTHER" id="PTHR10502:SF102">
    <property type="entry name" value="ANNEXIN B11"/>
    <property type="match status" value="1"/>
</dbReference>
<evidence type="ECO:0000256" key="3">
    <source>
        <dbReference type="ARBA" id="ARBA00023216"/>
    </source>
</evidence>
<gene>
    <name evidence="5" type="ORF">HINF_LOCUS27479</name>
    <name evidence="4" type="ORF">HINF_LOCUS51334</name>
</gene>
<accession>A0AA86QPY6</accession>
<dbReference type="GO" id="GO:0005509">
    <property type="term" value="F:calcium ion binding"/>
    <property type="evidence" value="ECO:0007669"/>
    <property type="project" value="InterPro"/>
</dbReference>
<dbReference type="GO" id="GO:0001786">
    <property type="term" value="F:phosphatidylserine binding"/>
    <property type="evidence" value="ECO:0007669"/>
    <property type="project" value="TreeGrafter"/>
</dbReference>
<dbReference type="Pfam" id="PF00191">
    <property type="entry name" value="Annexin"/>
    <property type="match status" value="2"/>
</dbReference>
<dbReference type="EMBL" id="CAXDID020000085">
    <property type="protein sequence ID" value="CAL6020458.1"/>
    <property type="molecule type" value="Genomic_DNA"/>
</dbReference>
<dbReference type="SUPFAM" id="SSF47874">
    <property type="entry name" value="Annexin"/>
    <property type="match status" value="1"/>
</dbReference>
<evidence type="ECO:0000256" key="1">
    <source>
        <dbReference type="ARBA" id="ARBA00007831"/>
    </source>
</evidence>
<name>A0AA86QPY6_9EUKA</name>
<keyword evidence="6" id="KW-1185">Reference proteome</keyword>
<comment type="similarity">
    <text evidence="1">Belongs to the annexin family.</text>
</comment>
<dbReference type="PROSITE" id="PS51897">
    <property type="entry name" value="ANNEXIN_2"/>
    <property type="match status" value="2"/>
</dbReference>
<keyword evidence="2" id="KW-0677">Repeat</keyword>